<feature type="region of interest" description="Disordered" evidence="1">
    <location>
        <begin position="142"/>
        <end position="162"/>
    </location>
</feature>
<sequence>MYDRLNPTRGGIKPEFYDKVCSIYNRWDGSCIECRIVNCLVKFHPWCAHQKVMAPRVKGKGVKGHRDSCTTTAAAISTTSTSSNFQSGPLSQQSYLMVPNPGYTGLPLPSWPTAGCIGPPPPPFPPILIPPMPRNSSLLVYSETPGNSSTSSPSETASVPNSVTKERLVPDEKISWLPFPPGSQKITEIIKKRYDKSYKKFGDVPLPTKKFWFKVWKSHFLIDDDDDEFFGGLSSIGQKKQLGRTPTHEEAFKETHTLKSDKSKWVDKRSQDTHIHNLNEELFQRVTQQTDERISKLFITHLAPLEKTQKKL</sequence>
<organism evidence="2 3">
    <name type="scientific">Arachis hypogaea</name>
    <name type="common">Peanut</name>
    <dbReference type="NCBI Taxonomy" id="3818"/>
    <lineage>
        <taxon>Eukaryota</taxon>
        <taxon>Viridiplantae</taxon>
        <taxon>Streptophyta</taxon>
        <taxon>Embryophyta</taxon>
        <taxon>Tracheophyta</taxon>
        <taxon>Spermatophyta</taxon>
        <taxon>Magnoliopsida</taxon>
        <taxon>eudicotyledons</taxon>
        <taxon>Gunneridae</taxon>
        <taxon>Pentapetalae</taxon>
        <taxon>rosids</taxon>
        <taxon>fabids</taxon>
        <taxon>Fabales</taxon>
        <taxon>Fabaceae</taxon>
        <taxon>Papilionoideae</taxon>
        <taxon>50 kb inversion clade</taxon>
        <taxon>dalbergioids sensu lato</taxon>
        <taxon>Dalbergieae</taxon>
        <taxon>Pterocarpus clade</taxon>
        <taxon>Arachis</taxon>
    </lineage>
</organism>
<comment type="caution">
    <text evidence="2">The sequence shown here is derived from an EMBL/GenBank/DDBJ whole genome shotgun (WGS) entry which is preliminary data.</text>
</comment>
<proteinExistence type="predicted"/>
<accession>A0A445B007</accession>
<dbReference type="AlphaFoldDB" id="A0A445B007"/>
<reference evidence="2 3" key="1">
    <citation type="submission" date="2019-01" db="EMBL/GenBank/DDBJ databases">
        <title>Sequencing of cultivated peanut Arachis hypogaea provides insights into genome evolution and oil improvement.</title>
        <authorList>
            <person name="Chen X."/>
        </authorList>
    </citation>
    <scope>NUCLEOTIDE SEQUENCE [LARGE SCALE GENOMIC DNA]</scope>
    <source>
        <strain evidence="3">cv. Fuhuasheng</strain>
        <tissue evidence="2">Leaves</tissue>
    </source>
</reference>
<feature type="compositionally biased region" description="Low complexity" evidence="1">
    <location>
        <begin position="142"/>
        <end position="160"/>
    </location>
</feature>
<protein>
    <submittedName>
        <fullName evidence="2">Uncharacterized protein</fullName>
    </submittedName>
</protein>
<keyword evidence="3" id="KW-1185">Reference proteome</keyword>
<gene>
    <name evidence="2" type="ORF">Ahy_B01g056943</name>
</gene>
<evidence type="ECO:0000313" key="2">
    <source>
        <dbReference type="EMBL" id="RYR31966.1"/>
    </source>
</evidence>
<dbReference type="EMBL" id="SDMP01000011">
    <property type="protein sequence ID" value="RYR31966.1"/>
    <property type="molecule type" value="Genomic_DNA"/>
</dbReference>
<dbReference type="Proteomes" id="UP000289738">
    <property type="component" value="Chromosome B01"/>
</dbReference>
<evidence type="ECO:0000256" key="1">
    <source>
        <dbReference type="SAM" id="MobiDB-lite"/>
    </source>
</evidence>
<name>A0A445B007_ARAHY</name>
<evidence type="ECO:0000313" key="3">
    <source>
        <dbReference type="Proteomes" id="UP000289738"/>
    </source>
</evidence>